<dbReference type="AlphaFoldDB" id="A0A286D2K7"/>
<feature type="chain" id="PRO_5013171355" description="DUF2242 domain-containing protein" evidence="2">
    <location>
        <begin position="23"/>
        <end position="213"/>
    </location>
</feature>
<accession>A0A286D2K7</accession>
<feature type="compositionally biased region" description="Pro residues" evidence="1">
    <location>
        <begin position="184"/>
        <end position="197"/>
    </location>
</feature>
<evidence type="ECO:0000256" key="2">
    <source>
        <dbReference type="SAM" id="SignalP"/>
    </source>
</evidence>
<organism evidence="3 4">
    <name type="scientific">Pseudoxanthomonas wuyuanensis</name>
    <dbReference type="NCBI Taxonomy" id="1073196"/>
    <lineage>
        <taxon>Bacteria</taxon>
        <taxon>Pseudomonadati</taxon>
        <taxon>Pseudomonadota</taxon>
        <taxon>Gammaproteobacteria</taxon>
        <taxon>Lysobacterales</taxon>
        <taxon>Lysobacteraceae</taxon>
        <taxon>Pseudoxanthomonas</taxon>
    </lineage>
</organism>
<dbReference type="Pfam" id="PF10001">
    <property type="entry name" value="DUF2242"/>
    <property type="match status" value="1"/>
</dbReference>
<keyword evidence="4" id="KW-1185">Reference proteome</keyword>
<proteinExistence type="predicted"/>
<feature type="signal peptide" evidence="2">
    <location>
        <begin position="1"/>
        <end position="22"/>
    </location>
</feature>
<dbReference type="Proteomes" id="UP000219374">
    <property type="component" value="Unassembled WGS sequence"/>
</dbReference>
<name>A0A286D2K7_9GAMM</name>
<reference evidence="3 4" key="1">
    <citation type="submission" date="2017-09" db="EMBL/GenBank/DDBJ databases">
        <authorList>
            <person name="Ehlers B."/>
            <person name="Leendertz F.H."/>
        </authorList>
    </citation>
    <scope>NUCLEOTIDE SEQUENCE [LARGE SCALE GENOMIC DNA]</scope>
    <source>
        <strain evidence="3 4">CGMCC 1.10978</strain>
    </source>
</reference>
<dbReference type="EMBL" id="OCND01000002">
    <property type="protein sequence ID" value="SOD52893.1"/>
    <property type="molecule type" value="Genomic_DNA"/>
</dbReference>
<dbReference type="PROSITE" id="PS51257">
    <property type="entry name" value="PROKAR_LIPOPROTEIN"/>
    <property type="match status" value="1"/>
</dbReference>
<keyword evidence="2" id="KW-0732">Signal</keyword>
<protein>
    <recommendedName>
        <fullName evidence="5">DUF2242 domain-containing protein</fullName>
    </recommendedName>
</protein>
<gene>
    <name evidence="3" type="ORF">SAMN06296416_102134</name>
</gene>
<feature type="region of interest" description="Disordered" evidence="1">
    <location>
        <begin position="178"/>
        <end position="213"/>
    </location>
</feature>
<sequence length="213" mass="22318">MSFARLPCPSIALAIVLVSSLAACGLNRSKEPPPPLGETYGAEDTYSRSYAVAPTLACEAARRAFLGQGYVIGKMTPESVEAIKNFQPESDVHTQLKVLATCVPRSGGGAIVFINAVQDRYALKSQSSSASVGVSMIGSVSLPVPMGGSNTNLVRVGSNTVQNQDFYRRLFDRVTFYLPGTPADAPPAPEPEGPPDPVTQEPQAPTGQNPPGG</sequence>
<evidence type="ECO:0008006" key="5">
    <source>
        <dbReference type="Google" id="ProtNLM"/>
    </source>
</evidence>
<feature type="compositionally biased region" description="Polar residues" evidence="1">
    <location>
        <begin position="200"/>
        <end position="213"/>
    </location>
</feature>
<evidence type="ECO:0000256" key="1">
    <source>
        <dbReference type="SAM" id="MobiDB-lite"/>
    </source>
</evidence>
<evidence type="ECO:0000313" key="3">
    <source>
        <dbReference type="EMBL" id="SOD52893.1"/>
    </source>
</evidence>
<dbReference type="InterPro" id="IPR018718">
    <property type="entry name" value="DUF2242"/>
</dbReference>
<evidence type="ECO:0000313" key="4">
    <source>
        <dbReference type="Proteomes" id="UP000219374"/>
    </source>
</evidence>